<sequence>MTKFTQRKWFTFLILLLLLLNFSCSDDFNNQPDQSNLQNEDYFVELVEARQIAEEMLFDKEKPSGKGINDFTVVAEPKTVEMIATIKNESLDKASFYVVNYQEDGFIILSADKRANPILAYADKGSFIIDEEEYPDGLKDWMEETKTYISELRTSEIKQSSDVQLAWERSNKLMSRIDPEPCYDHSETVQVGPLLSTTWYQTGVFNDALPYITCNGYSQQVYAGCVPIAMAQVMKYFEYPTSYNWSAMPPDYATTTTANFIEDIHEAIDSQYSGYPTYDCDGTGVISSANMGNVLKNEFGYSTANWAGFSYNTVKSSLNSNKPVILSGSNGSVGHMWVCDGYSQLYVYREDCTGLVYIPVFHMNWGWHGSYDGYYSYNDFTPGSHNYNSNKKMIYNITP</sequence>
<keyword evidence="5" id="KW-0788">Thiol protease</keyword>
<dbReference type="Pfam" id="PF01640">
    <property type="entry name" value="Peptidase_C10"/>
    <property type="match status" value="2"/>
</dbReference>
<evidence type="ECO:0000256" key="1">
    <source>
        <dbReference type="ARBA" id="ARBA00009693"/>
    </source>
</evidence>
<dbReference type="InterPro" id="IPR025896">
    <property type="entry name" value="Spi_Prtas-inh"/>
</dbReference>
<dbReference type="Pfam" id="PF13734">
    <property type="entry name" value="Inhibitor_I69"/>
    <property type="match status" value="1"/>
</dbReference>
<gene>
    <name evidence="8" type="ORF">Y10_17180</name>
</gene>
<name>A0ABQ5MIW4_9FLAO</name>
<keyword evidence="3 6" id="KW-0732">Signal</keyword>
<evidence type="ECO:0000256" key="4">
    <source>
        <dbReference type="ARBA" id="ARBA00022801"/>
    </source>
</evidence>
<reference evidence="8" key="1">
    <citation type="submission" date="2022-07" db="EMBL/GenBank/DDBJ databases">
        <title>Taxonomy of Novel Oxalotrophic and Methylotrophic Bacteria.</title>
        <authorList>
            <person name="Sahin N."/>
            <person name="Tani A."/>
        </authorList>
    </citation>
    <scope>NUCLEOTIDE SEQUENCE</scope>
    <source>
        <strain evidence="8">Y10</strain>
    </source>
</reference>
<evidence type="ECO:0000256" key="6">
    <source>
        <dbReference type="SAM" id="SignalP"/>
    </source>
</evidence>
<comment type="caution">
    <text evidence="8">The sequence shown here is derived from an EMBL/GenBank/DDBJ whole genome shotgun (WGS) entry which is preliminary data.</text>
</comment>
<evidence type="ECO:0000256" key="3">
    <source>
        <dbReference type="ARBA" id="ARBA00022729"/>
    </source>
</evidence>
<dbReference type="Gene3D" id="3.90.70.50">
    <property type="entry name" value="Peptidase C10, streptopain"/>
    <property type="match status" value="2"/>
</dbReference>
<feature type="domain" description="Spi protease inhibitor" evidence="7">
    <location>
        <begin position="47"/>
        <end position="148"/>
    </location>
</feature>
<proteinExistence type="inferred from homology"/>
<comment type="similarity">
    <text evidence="1">Belongs to the peptidase C10 family.</text>
</comment>
<dbReference type="SUPFAM" id="SSF54001">
    <property type="entry name" value="Cysteine proteinases"/>
    <property type="match status" value="1"/>
</dbReference>
<organism evidence="8 9">
    <name type="scientific">Neptunitalea lumnitzerae</name>
    <dbReference type="NCBI Taxonomy" id="2965509"/>
    <lineage>
        <taxon>Bacteria</taxon>
        <taxon>Pseudomonadati</taxon>
        <taxon>Bacteroidota</taxon>
        <taxon>Flavobacteriia</taxon>
        <taxon>Flavobacteriales</taxon>
        <taxon>Flavobacteriaceae</taxon>
        <taxon>Neptunitalea</taxon>
    </lineage>
</organism>
<keyword evidence="4" id="KW-0378">Hydrolase</keyword>
<evidence type="ECO:0000313" key="9">
    <source>
        <dbReference type="Proteomes" id="UP001143543"/>
    </source>
</evidence>
<feature type="signal peptide" evidence="6">
    <location>
        <begin position="1"/>
        <end position="25"/>
    </location>
</feature>
<dbReference type="RefSeq" id="WP_281764987.1">
    <property type="nucleotide sequence ID" value="NZ_BRVO01000002.1"/>
</dbReference>
<dbReference type="Proteomes" id="UP001143543">
    <property type="component" value="Unassembled WGS sequence"/>
</dbReference>
<keyword evidence="9" id="KW-1185">Reference proteome</keyword>
<feature type="chain" id="PRO_5045991752" description="Spi protease inhibitor domain-containing protein" evidence="6">
    <location>
        <begin position="26"/>
        <end position="399"/>
    </location>
</feature>
<keyword evidence="2" id="KW-0645">Protease</keyword>
<evidence type="ECO:0000256" key="5">
    <source>
        <dbReference type="ARBA" id="ARBA00022807"/>
    </source>
</evidence>
<accession>A0ABQ5MIW4</accession>
<dbReference type="EMBL" id="BRVO01000002">
    <property type="protein sequence ID" value="GLB49350.1"/>
    <property type="molecule type" value="Genomic_DNA"/>
</dbReference>
<protein>
    <recommendedName>
        <fullName evidence="7">Spi protease inhibitor domain-containing protein</fullName>
    </recommendedName>
</protein>
<dbReference type="InterPro" id="IPR038765">
    <property type="entry name" value="Papain-like_cys_pep_sf"/>
</dbReference>
<dbReference type="InterPro" id="IPR000200">
    <property type="entry name" value="Peptidase_C10"/>
</dbReference>
<evidence type="ECO:0000256" key="2">
    <source>
        <dbReference type="ARBA" id="ARBA00022670"/>
    </source>
</evidence>
<evidence type="ECO:0000313" key="8">
    <source>
        <dbReference type="EMBL" id="GLB49350.1"/>
    </source>
</evidence>
<evidence type="ECO:0000259" key="7">
    <source>
        <dbReference type="Pfam" id="PF13734"/>
    </source>
</evidence>
<dbReference type="InterPro" id="IPR044934">
    <property type="entry name" value="Streptopain_sf"/>
</dbReference>